<keyword evidence="2" id="KW-1185">Reference proteome</keyword>
<evidence type="ECO:0000313" key="1">
    <source>
        <dbReference type="EMBL" id="KAJ7520738.1"/>
    </source>
</evidence>
<gene>
    <name evidence="1" type="ORF">O6H91_19G020400</name>
</gene>
<evidence type="ECO:0000313" key="2">
    <source>
        <dbReference type="Proteomes" id="UP001162992"/>
    </source>
</evidence>
<name>A0ACC2AT84_DIPCM</name>
<comment type="caution">
    <text evidence="1">The sequence shown here is derived from an EMBL/GenBank/DDBJ whole genome shotgun (WGS) entry which is preliminary data.</text>
</comment>
<reference evidence="2" key="1">
    <citation type="journal article" date="2024" name="Proc. Natl. Acad. Sci. U.S.A.">
        <title>Extraordinary preservation of gene collinearity over three hundred million years revealed in homosporous lycophytes.</title>
        <authorList>
            <person name="Li C."/>
            <person name="Wickell D."/>
            <person name="Kuo L.Y."/>
            <person name="Chen X."/>
            <person name="Nie B."/>
            <person name="Liao X."/>
            <person name="Peng D."/>
            <person name="Ji J."/>
            <person name="Jenkins J."/>
            <person name="Williams M."/>
            <person name="Shu S."/>
            <person name="Plott C."/>
            <person name="Barry K."/>
            <person name="Rajasekar S."/>
            <person name="Grimwood J."/>
            <person name="Han X."/>
            <person name="Sun S."/>
            <person name="Hou Z."/>
            <person name="He W."/>
            <person name="Dai G."/>
            <person name="Sun C."/>
            <person name="Schmutz J."/>
            <person name="Leebens-Mack J.H."/>
            <person name="Li F.W."/>
            <person name="Wang L."/>
        </authorList>
    </citation>
    <scope>NUCLEOTIDE SEQUENCE [LARGE SCALE GENOMIC DNA]</scope>
    <source>
        <strain evidence="2">cv. PW_Plant_1</strain>
    </source>
</reference>
<accession>A0ACC2AT84</accession>
<organism evidence="1 2">
    <name type="scientific">Diphasiastrum complanatum</name>
    <name type="common">Issler's clubmoss</name>
    <name type="synonym">Lycopodium complanatum</name>
    <dbReference type="NCBI Taxonomy" id="34168"/>
    <lineage>
        <taxon>Eukaryota</taxon>
        <taxon>Viridiplantae</taxon>
        <taxon>Streptophyta</taxon>
        <taxon>Embryophyta</taxon>
        <taxon>Tracheophyta</taxon>
        <taxon>Lycopodiopsida</taxon>
        <taxon>Lycopodiales</taxon>
        <taxon>Lycopodiaceae</taxon>
        <taxon>Lycopodioideae</taxon>
        <taxon>Diphasiastrum</taxon>
    </lineage>
</organism>
<dbReference type="EMBL" id="CM055110">
    <property type="protein sequence ID" value="KAJ7520738.1"/>
    <property type="molecule type" value="Genomic_DNA"/>
</dbReference>
<protein>
    <submittedName>
        <fullName evidence="1">Uncharacterized protein</fullName>
    </submittedName>
</protein>
<dbReference type="Proteomes" id="UP001162992">
    <property type="component" value="Chromosome 19"/>
</dbReference>
<sequence>MGDALNRPQILQHIGKSLTTTVYDTLWIPSSARFVLLGSTARTTGSIQIYELDGNELNKLKEVEKPFSFKCGTFGASSLVDRQLATGDFKGNLQIWDFEKLSSPVYHVQAHDMIINAIDGCGGLGIGYGAPEIVTGGRDGRVCVWDQRQKDDPVVVFEPDKKENARDCWAVSFGNSYNDEERCIVAGYDNGDIKMFDLKTCRTRWETSVRNGVCGVEFDRKDIKMNKLVATTLESQVHVYDLRTYHPEKGFASLAEKMSHGTTVWGVKHLPQNREIFMVLGGDGSLSLYKYSYPEQRFLKDHEGRAYGVMGQVQLLSSKNLSTQPISCFSWSPDKEGLAVMGSFDQCVRVAVVTKLNKC</sequence>
<proteinExistence type="predicted"/>